<comment type="caution">
    <text evidence="5">The sequence shown here is derived from an EMBL/GenBank/DDBJ whole genome shotgun (WGS) entry which is preliminary data.</text>
</comment>
<organism evidence="5 6">
    <name type="scientific">Tegillarca granosa</name>
    <name type="common">Malaysian cockle</name>
    <name type="synonym">Anadara granosa</name>
    <dbReference type="NCBI Taxonomy" id="220873"/>
    <lineage>
        <taxon>Eukaryota</taxon>
        <taxon>Metazoa</taxon>
        <taxon>Spiralia</taxon>
        <taxon>Lophotrochozoa</taxon>
        <taxon>Mollusca</taxon>
        <taxon>Bivalvia</taxon>
        <taxon>Autobranchia</taxon>
        <taxon>Pteriomorphia</taxon>
        <taxon>Arcoida</taxon>
        <taxon>Arcoidea</taxon>
        <taxon>Arcidae</taxon>
        <taxon>Tegillarca</taxon>
    </lineage>
</organism>
<evidence type="ECO:0000256" key="2">
    <source>
        <dbReference type="ARBA" id="ARBA00022553"/>
    </source>
</evidence>
<dbReference type="EMBL" id="JARBDR010000496">
    <property type="protein sequence ID" value="KAJ8311334.1"/>
    <property type="molecule type" value="Genomic_DNA"/>
</dbReference>
<dbReference type="InterPro" id="IPR021893">
    <property type="entry name" value="ZMYM2-like_C"/>
</dbReference>
<keyword evidence="2" id="KW-0597">Phosphoprotein</keyword>
<name>A0ABQ9F1P7_TEGGR</name>
<dbReference type="Proteomes" id="UP001217089">
    <property type="component" value="Unassembled WGS sequence"/>
</dbReference>
<dbReference type="PANTHER" id="PTHR46963">
    <property type="entry name" value="SIMILAR TO RIKEN CDNA E130308A19"/>
    <property type="match status" value="1"/>
</dbReference>
<dbReference type="Pfam" id="PF12012">
    <property type="entry name" value="DUF3504"/>
    <property type="match status" value="1"/>
</dbReference>
<evidence type="ECO:0000313" key="6">
    <source>
        <dbReference type="Proteomes" id="UP001217089"/>
    </source>
</evidence>
<reference evidence="5 6" key="1">
    <citation type="submission" date="2022-12" db="EMBL/GenBank/DDBJ databases">
        <title>Chromosome-level genome of Tegillarca granosa.</title>
        <authorList>
            <person name="Kim J."/>
        </authorList>
    </citation>
    <scope>NUCLEOTIDE SEQUENCE [LARGE SCALE GENOMIC DNA]</scope>
    <source>
        <strain evidence="5">Teg-2019</strain>
        <tissue evidence="5">Adductor muscle</tissue>
    </source>
</reference>
<evidence type="ECO:0000256" key="3">
    <source>
        <dbReference type="ARBA" id="ARBA00022843"/>
    </source>
</evidence>
<accession>A0ABQ9F1P7</accession>
<dbReference type="InterPro" id="IPR042838">
    <property type="entry name" value="KIAA1958"/>
</dbReference>
<proteinExistence type="predicted"/>
<protein>
    <recommendedName>
        <fullName evidence="4">ZMYM2-like/QRICH1 C-terminal domain-containing protein</fullName>
    </recommendedName>
</protein>
<evidence type="ECO:0000259" key="4">
    <source>
        <dbReference type="Pfam" id="PF12012"/>
    </source>
</evidence>
<gene>
    <name evidence="5" type="ORF">KUTeg_010689</name>
</gene>
<evidence type="ECO:0000256" key="1">
    <source>
        <dbReference type="ARBA" id="ARBA00022499"/>
    </source>
</evidence>
<dbReference type="PANTHER" id="PTHR46963:SF2">
    <property type="match status" value="1"/>
</dbReference>
<sequence length="334" mass="37880">MISSIDRKLKRHKYGKSIMANDIEFEETRQALISKQRDLKAQSKGGKPLKADPLSDTDINKLYECKQLGTSTPTSLINTLWYLNNLHFGIRGGSEEHRQICWGDIQLKRDPDTGDEYLEYYERTTETRTGDDVKNVRLCPPRMYAYPENRERCPVYTYMSYQSLRPADFCKSGDPFYLAVVTNNKSPAMNEKWFLRAPIGVNKLQNIMKLMAKEACLPQNKRITNTSVRKTLIQKMTDSLQVYVTGHKNTGSLNNYRTLNNTHKHAISHILSTTENNESGGRPKFAELKFQSCPCDVVSTGSTSNTADVMLHSSQVLGLKSVCSSSTSKFEDCC</sequence>
<feature type="domain" description="ZMYM2-like/QRICH1 C-terminal" evidence="4">
    <location>
        <begin position="60"/>
        <end position="209"/>
    </location>
</feature>
<evidence type="ECO:0000313" key="5">
    <source>
        <dbReference type="EMBL" id="KAJ8311334.1"/>
    </source>
</evidence>
<keyword evidence="3" id="KW-0832">Ubl conjugation</keyword>
<keyword evidence="6" id="KW-1185">Reference proteome</keyword>
<keyword evidence="1" id="KW-1017">Isopeptide bond</keyword>